<accession>A0A3A3Z451</accession>
<name>A0A3A3Z451_9ACTN</name>
<organism evidence="2 3">
    <name type="scientific">Vallicoccus soli</name>
    <dbReference type="NCBI Taxonomy" id="2339232"/>
    <lineage>
        <taxon>Bacteria</taxon>
        <taxon>Bacillati</taxon>
        <taxon>Actinomycetota</taxon>
        <taxon>Actinomycetes</taxon>
        <taxon>Motilibacterales</taxon>
        <taxon>Vallicoccaceae</taxon>
        <taxon>Vallicoccus</taxon>
    </lineage>
</organism>
<dbReference type="EMBL" id="QZEZ01000003">
    <property type="protein sequence ID" value="RJK96396.1"/>
    <property type="molecule type" value="Genomic_DNA"/>
</dbReference>
<dbReference type="Pfam" id="PF04248">
    <property type="entry name" value="NTP_transf_9"/>
    <property type="match status" value="2"/>
</dbReference>
<feature type="domain" description="DUF427" evidence="1">
    <location>
        <begin position="39"/>
        <end position="123"/>
    </location>
</feature>
<keyword evidence="3" id="KW-1185">Reference proteome</keyword>
<dbReference type="AlphaFoldDB" id="A0A3A3Z451"/>
<reference evidence="2 3" key="1">
    <citation type="submission" date="2018-09" db="EMBL/GenBank/DDBJ databases">
        <title>YIM 75000 draft genome.</title>
        <authorList>
            <person name="Tang S."/>
            <person name="Feng Y."/>
        </authorList>
    </citation>
    <scope>NUCLEOTIDE SEQUENCE [LARGE SCALE GENOMIC DNA]</scope>
    <source>
        <strain evidence="2 3">YIM 75000</strain>
    </source>
</reference>
<evidence type="ECO:0000313" key="2">
    <source>
        <dbReference type="EMBL" id="RJK96396.1"/>
    </source>
</evidence>
<dbReference type="OrthoDB" id="285364at2"/>
<dbReference type="PANTHER" id="PTHR34310:SF9">
    <property type="entry name" value="BLR5716 PROTEIN"/>
    <property type="match status" value="1"/>
</dbReference>
<protein>
    <submittedName>
        <fullName evidence="2">DUF427 domain-containing protein</fullName>
    </submittedName>
</protein>
<gene>
    <name evidence="2" type="ORF">D5H78_09190</name>
</gene>
<dbReference type="InterPro" id="IPR038694">
    <property type="entry name" value="DUF427_sf"/>
</dbReference>
<sequence>MSLTLGTGPLAPTRAGVFDRGTVLSGHPLYLEDVPQRVRGYLDGECVVDSRRVRMLHEVAALPVWWFPAEDVRAGVLAPSGRTRDDDPKGALRLLDARRGGRVVEDAAYDVPEPAALPALAGLVQVRFGALDRWLEEDDEVVGHPRDPYHRVDTRRSGEHVVVRVGGEVVADSTRPVKLFETGLPPRWYLPREDVRAEHLRLSPTTTVCPYKGVATYATLTAGGTVVEDGAWSYEEPFAESEQVRGLLSFLGGGVEVSVDGEPAPGTS</sequence>
<feature type="domain" description="DUF427" evidence="1">
    <location>
        <begin position="161"/>
        <end position="251"/>
    </location>
</feature>
<evidence type="ECO:0000313" key="3">
    <source>
        <dbReference type="Proteomes" id="UP000265614"/>
    </source>
</evidence>
<comment type="caution">
    <text evidence="2">The sequence shown here is derived from an EMBL/GenBank/DDBJ whole genome shotgun (WGS) entry which is preliminary data.</text>
</comment>
<dbReference type="RefSeq" id="WP_119950127.1">
    <property type="nucleotide sequence ID" value="NZ_QZEZ01000003.1"/>
</dbReference>
<dbReference type="Gene3D" id="2.170.150.40">
    <property type="entry name" value="Domain of unknown function (DUF427)"/>
    <property type="match status" value="2"/>
</dbReference>
<evidence type="ECO:0000259" key="1">
    <source>
        <dbReference type="Pfam" id="PF04248"/>
    </source>
</evidence>
<dbReference type="Proteomes" id="UP000265614">
    <property type="component" value="Unassembled WGS sequence"/>
</dbReference>
<dbReference type="InterPro" id="IPR007361">
    <property type="entry name" value="DUF427"/>
</dbReference>
<proteinExistence type="predicted"/>
<dbReference type="PANTHER" id="PTHR34310">
    <property type="entry name" value="DUF427 DOMAIN PROTEIN (AFU_ORTHOLOGUE AFUA_3G02220)"/>
    <property type="match status" value="1"/>
</dbReference>